<dbReference type="Proteomes" id="UP000829364">
    <property type="component" value="Chromosome 3"/>
</dbReference>
<gene>
    <name evidence="2" type="ORF">JDV02_004525</name>
</gene>
<dbReference type="OrthoDB" id="4487417at2759"/>
<dbReference type="Pfam" id="PF01419">
    <property type="entry name" value="Jacalin"/>
    <property type="match status" value="1"/>
</dbReference>
<protein>
    <recommendedName>
        <fullName evidence="1">Jacalin-type lectin domain-containing protein</fullName>
    </recommendedName>
</protein>
<dbReference type="EMBL" id="CP086356">
    <property type="protein sequence ID" value="UNI18245.1"/>
    <property type="molecule type" value="Genomic_DNA"/>
</dbReference>
<evidence type="ECO:0000313" key="2">
    <source>
        <dbReference type="EMBL" id="UNI18245.1"/>
    </source>
</evidence>
<proteinExistence type="predicted"/>
<dbReference type="SUPFAM" id="SSF51101">
    <property type="entry name" value="Mannose-binding lectins"/>
    <property type="match status" value="1"/>
</dbReference>
<dbReference type="GeneID" id="72066478"/>
<feature type="domain" description="Jacalin-type lectin" evidence="1">
    <location>
        <begin position="44"/>
        <end position="139"/>
    </location>
</feature>
<dbReference type="RefSeq" id="XP_047841726.1">
    <property type="nucleotide sequence ID" value="XM_047985749.1"/>
</dbReference>
<dbReference type="InterPro" id="IPR036404">
    <property type="entry name" value="Jacalin-like_lectin_dom_sf"/>
</dbReference>
<dbReference type="Gene3D" id="2.100.10.30">
    <property type="entry name" value="Jacalin-like lectin domain"/>
    <property type="match status" value="1"/>
</dbReference>
<dbReference type="KEGG" id="ptkz:JDV02_004525"/>
<evidence type="ECO:0000313" key="3">
    <source>
        <dbReference type="Proteomes" id="UP000829364"/>
    </source>
</evidence>
<name>A0A9Q8V9H7_9HYPO</name>
<dbReference type="InterPro" id="IPR001229">
    <property type="entry name" value="Jacalin-like_lectin_dom"/>
</dbReference>
<reference evidence="2" key="1">
    <citation type="submission" date="2021-11" db="EMBL/GenBank/DDBJ databases">
        <title>Purpureocillium_takamizusanense_genome.</title>
        <authorList>
            <person name="Nguyen N.-H."/>
        </authorList>
    </citation>
    <scope>NUCLEOTIDE SEQUENCE</scope>
    <source>
        <strain evidence="2">PT3</strain>
    </source>
</reference>
<organism evidence="2 3">
    <name type="scientific">Purpureocillium takamizusanense</name>
    <dbReference type="NCBI Taxonomy" id="2060973"/>
    <lineage>
        <taxon>Eukaryota</taxon>
        <taxon>Fungi</taxon>
        <taxon>Dikarya</taxon>
        <taxon>Ascomycota</taxon>
        <taxon>Pezizomycotina</taxon>
        <taxon>Sordariomycetes</taxon>
        <taxon>Hypocreomycetidae</taxon>
        <taxon>Hypocreales</taxon>
        <taxon>Ophiocordycipitaceae</taxon>
        <taxon>Purpureocillium</taxon>
    </lineage>
</organism>
<evidence type="ECO:0000259" key="1">
    <source>
        <dbReference type="Pfam" id="PF01419"/>
    </source>
</evidence>
<sequence>MSHQQSAFYGRNTGHHFSIYPKDAESTVKVLGLWSGKASGDSEGRWVLKGIKLTWFDGRTQQIYNHPVEGDEYAEYTFERNETADWGLRAGWRIDRLQFETSHGNLWGAGGYGGTLHAHVAKGNLIGFEGSSGWEIDYISLRYRSAPKADE</sequence>
<dbReference type="AlphaFoldDB" id="A0A9Q8V9H7"/>
<keyword evidence="3" id="KW-1185">Reference proteome</keyword>
<accession>A0A9Q8V9H7</accession>